<dbReference type="GO" id="GO:0016779">
    <property type="term" value="F:nucleotidyltransferase activity"/>
    <property type="evidence" value="ECO:0000318"/>
    <property type="project" value="GO_Central"/>
</dbReference>
<dbReference type="RefSeq" id="XP_002176015.1">
    <property type="nucleotide sequence ID" value="XM_002175979.1"/>
</dbReference>
<dbReference type="eggNOG" id="KOG2277">
    <property type="taxonomic scope" value="Eukaryota"/>
</dbReference>
<dbReference type="Gene3D" id="1.10.1410.10">
    <property type="match status" value="1"/>
</dbReference>
<dbReference type="Pfam" id="PF03828">
    <property type="entry name" value="PAP_assoc"/>
    <property type="match status" value="1"/>
</dbReference>
<dbReference type="InterPro" id="IPR054708">
    <property type="entry name" value="MTPAP-like_central"/>
</dbReference>
<dbReference type="AlphaFoldDB" id="B6K868"/>
<protein>
    <recommendedName>
        <fullName evidence="4">polynucleotide adenylyltransferase</fullName>
        <ecNumber evidence="4">2.7.7.19</ecNumber>
    </recommendedName>
</protein>
<feature type="region of interest" description="Disordered" evidence="8">
    <location>
        <begin position="625"/>
        <end position="663"/>
    </location>
</feature>
<dbReference type="GO" id="GO:0005737">
    <property type="term" value="C:cytoplasm"/>
    <property type="evidence" value="ECO:0007669"/>
    <property type="project" value="EnsemblFungi"/>
</dbReference>
<dbReference type="HOGENOM" id="CLU_476635_0_0_1"/>
<accession>B6K868</accession>
<evidence type="ECO:0000256" key="7">
    <source>
        <dbReference type="ARBA" id="ARBA00022842"/>
    </source>
</evidence>
<dbReference type="STRING" id="402676.B6K868"/>
<organism evidence="11 13">
    <name type="scientific">Schizosaccharomyces japonicus (strain yFS275 / FY16936)</name>
    <name type="common">Fission yeast</name>
    <dbReference type="NCBI Taxonomy" id="402676"/>
    <lineage>
        <taxon>Eukaryota</taxon>
        <taxon>Fungi</taxon>
        <taxon>Dikarya</taxon>
        <taxon>Ascomycota</taxon>
        <taxon>Taphrinomycotina</taxon>
        <taxon>Schizosaccharomycetes</taxon>
        <taxon>Schizosaccharomycetales</taxon>
        <taxon>Schizosaccharomycetaceae</taxon>
        <taxon>Schizosaccharomyces</taxon>
    </lineage>
</organism>
<keyword evidence="5" id="KW-0808">Transferase</keyword>
<feature type="compositionally biased region" description="Polar residues" evidence="8">
    <location>
        <begin position="460"/>
        <end position="470"/>
    </location>
</feature>
<feature type="region of interest" description="Disordered" evidence="8">
    <location>
        <begin position="417"/>
        <end position="474"/>
    </location>
</feature>
<dbReference type="SUPFAM" id="SSF81631">
    <property type="entry name" value="PAP/OAS1 substrate-binding domain"/>
    <property type="match status" value="1"/>
</dbReference>
<dbReference type="EC" id="2.7.7.19" evidence="4"/>
<feature type="domain" description="Poly(A) RNA polymerase mitochondrial-like central palm" evidence="10">
    <location>
        <begin position="53"/>
        <end position="184"/>
    </location>
</feature>
<dbReference type="InterPro" id="IPR043519">
    <property type="entry name" value="NT_sf"/>
</dbReference>
<comment type="cofactor">
    <cofactor evidence="2">
        <name>Mg(2+)</name>
        <dbReference type="ChEBI" id="CHEBI:18420"/>
    </cofactor>
</comment>
<dbReference type="SUPFAM" id="SSF81301">
    <property type="entry name" value="Nucleotidyltransferase"/>
    <property type="match status" value="1"/>
</dbReference>
<evidence type="ECO:0000313" key="13">
    <source>
        <dbReference type="Proteomes" id="UP000001744"/>
    </source>
</evidence>
<dbReference type="GO" id="GO:0046872">
    <property type="term" value="F:metal ion binding"/>
    <property type="evidence" value="ECO:0007669"/>
    <property type="project" value="UniProtKB-KW"/>
</dbReference>
<comment type="similarity">
    <text evidence="3">Belongs to the DNA polymerase type-B-like family.</text>
</comment>
<name>B6K868_SCHJY</name>
<dbReference type="Pfam" id="PF22600">
    <property type="entry name" value="MTPAP-like_central"/>
    <property type="match status" value="1"/>
</dbReference>
<dbReference type="CDD" id="cd05402">
    <property type="entry name" value="NT_PAP_TUTase"/>
    <property type="match status" value="1"/>
</dbReference>
<dbReference type="GO" id="GO:0031123">
    <property type="term" value="P:RNA 3'-end processing"/>
    <property type="evidence" value="ECO:0000318"/>
    <property type="project" value="GO_Central"/>
</dbReference>
<dbReference type="GeneID" id="7050377"/>
<evidence type="ECO:0000313" key="12">
    <source>
        <dbReference type="JaponicusDB" id="SJAG_04946"/>
    </source>
</evidence>
<dbReference type="OrthoDB" id="2274644at2759"/>
<evidence type="ECO:0000256" key="3">
    <source>
        <dbReference type="ARBA" id="ARBA00008593"/>
    </source>
</evidence>
<gene>
    <name evidence="12" type="primary">cid13</name>
    <name evidence="11" type="ORF">SJAG_04946</name>
</gene>
<dbReference type="Proteomes" id="UP000001744">
    <property type="component" value="Unassembled WGS sequence"/>
</dbReference>
<feature type="domain" description="PAP-associated" evidence="9">
    <location>
        <begin position="276"/>
        <end position="331"/>
    </location>
</feature>
<comment type="cofactor">
    <cofactor evidence="1">
        <name>Mn(2+)</name>
        <dbReference type="ChEBI" id="CHEBI:29035"/>
    </cofactor>
</comment>
<reference evidence="11 13" key="1">
    <citation type="journal article" date="2011" name="Science">
        <title>Comparative functional genomics of the fission yeasts.</title>
        <authorList>
            <person name="Rhind N."/>
            <person name="Chen Z."/>
            <person name="Yassour M."/>
            <person name="Thompson D.A."/>
            <person name="Haas B.J."/>
            <person name="Habib N."/>
            <person name="Wapinski I."/>
            <person name="Roy S."/>
            <person name="Lin M.F."/>
            <person name="Heiman D.I."/>
            <person name="Young S.K."/>
            <person name="Furuya K."/>
            <person name="Guo Y."/>
            <person name="Pidoux A."/>
            <person name="Chen H.M."/>
            <person name="Robbertse B."/>
            <person name="Goldberg J.M."/>
            <person name="Aoki K."/>
            <person name="Bayne E.H."/>
            <person name="Berlin A.M."/>
            <person name="Desjardins C.A."/>
            <person name="Dobbs E."/>
            <person name="Dukaj L."/>
            <person name="Fan L."/>
            <person name="FitzGerald M.G."/>
            <person name="French C."/>
            <person name="Gujja S."/>
            <person name="Hansen K."/>
            <person name="Keifenheim D."/>
            <person name="Levin J.Z."/>
            <person name="Mosher R.A."/>
            <person name="Mueller C.A."/>
            <person name="Pfiffner J."/>
            <person name="Priest M."/>
            <person name="Russ C."/>
            <person name="Smialowska A."/>
            <person name="Swoboda P."/>
            <person name="Sykes S.M."/>
            <person name="Vaughn M."/>
            <person name="Vengrova S."/>
            <person name="Yoder R."/>
            <person name="Zeng Q."/>
            <person name="Allshire R."/>
            <person name="Baulcombe D."/>
            <person name="Birren B.W."/>
            <person name="Brown W."/>
            <person name="Ekwall K."/>
            <person name="Kellis M."/>
            <person name="Leatherwood J."/>
            <person name="Levin H."/>
            <person name="Margalit H."/>
            <person name="Martienssen R."/>
            <person name="Nieduszynski C.A."/>
            <person name="Spatafora J.W."/>
            <person name="Friedman N."/>
            <person name="Dalgaard J.Z."/>
            <person name="Baumann P."/>
            <person name="Niki H."/>
            <person name="Regev A."/>
            <person name="Nusbaum C."/>
        </authorList>
    </citation>
    <scope>NUCLEOTIDE SEQUENCE [LARGE SCALE GENOMIC DNA]</scope>
    <source>
        <strain evidence="13">yFS275 / FY16936</strain>
    </source>
</reference>
<evidence type="ECO:0000256" key="5">
    <source>
        <dbReference type="ARBA" id="ARBA00022679"/>
    </source>
</evidence>
<evidence type="ECO:0000256" key="2">
    <source>
        <dbReference type="ARBA" id="ARBA00001946"/>
    </source>
</evidence>
<feature type="compositionally biased region" description="Low complexity" evidence="8">
    <location>
        <begin position="448"/>
        <end position="459"/>
    </location>
</feature>
<dbReference type="EMBL" id="KE651167">
    <property type="protein sequence ID" value="EEB09722.1"/>
    <property type="molecule type" value="Genomic_DNA"/>
</dbReference>
<dbReference type="GO" id="GO:0070935">
    <property type="term" value="P:3'-UTR-mediated mRNA stabilization"/>
    <property type="evidence" value="ECO:0007669"/>
    <property type="project" value="EnsemblFungi"/>
</dbReference>
<dbReference type="JaponicusDB" id="SJAG_04946">
    <property type="gene designation" value="cid13"/>
</dbReference>
<evidence type="ECO:0000256" key="6">
    <source>
        <dbReference type="ARBA" id="ARBA00022723"/>
    </source>
</evidence>
<feature type="region of interest" description="Disordered" evidence="8">
    <location>
        <begin position="581"/>
        <end position="602"/>
    </location>
</feature>
<keyword evidence="13" id="KW-1185">Reference proteome</keyword>
<evidence type="ECO:0000256" key="8">
    <source>
        <dbReference type="SAM" id="MobiDB-lite"/>
    </source>
</evidence>
<evidence type="ECO:0000313" key="11">
    <source>
        <dbReference type="EMBL" id="EEB09722.1"/>
    </source>
</evidence>
<dbReference type="InterPro" id="IPR002058">
    <property type="entry name" value="PAP_assoc"/>
</dbReference>
<dbReference type="Gene3D" id="3.30.460.10">
    <property type="entry name" value="Beta Polymerase, domain 2"/>
    <property type="match status" value="1"/>
</dbReference>
<evidence type="ECO:0000259" key="9">
    <source>
        <dbReference type="Pfam" id="PF03828"/>
    </source>
</evidence>
<sequence length="663" mass="72813">MCSVDTRNVACEFETGILNFKRRIPYSLGTEPLLPVHPLLLTPLHKINERFITSRVEKLVDSLVLNEEELKRRAQFVKKVDDILKKARPDHSLSVKVFGSTSSMLASRDADVDLCIVCDVKKSAPTTCELASIFSQNGMQQVVCIPRAKVPIVKFWDPEYKLASDCNINNILSISNTRMMRTYVDADIRVRQLIMIIKHWAKRRCLNDAAGGGTLTSYTLSCMIVNFLQMRRPPIVPSLQMMPHLQNESTIVEGMDASFFDDVDLVRGFGDRNTESVGTLLVEFFRFFGYSFDFEHGVLSVRRGTILSKRAKGWQFHVNNGFCVEEPFRTSRNLANTADDITVKGLQLEFRRAFHYLADESLFENAFAAFTFPSSGDESVSSSDIHMVGLSREPAISFVSQPGLPYFPYIADSGASKTSARTAPAPTPATAAKAMSASVSGNGPSYHPISDPSPSPTSSAGRQRTSSSYLFPSPPAPPCSNIAIPTAPYDGQPVMHPHGLSTSPFTTYVDPYTYAYYYSAQQQQQQHPFLKASPSYMDYSYPYVGNAGTGLNYANPGFGFWDSGSVATAAAVAADCSKMDFSSRRSSSKGKKSRKKNSSSSYSMASESVSLSSLDSNIASHFDGFMRKPSSKSSPTSTQPSLSPCHSSPELASPSLKLEDPAH</sequence>
<feature type="compositionally biased region" description="Low complexity" evidence="8">
    <location>
        <begin position="417"/>
        <end position="438"/>
    </location>
</feature>
<keyword evidence="7" id="KW-0460">Magnesium</keyword>
<feature type="compositionally biased region" description="Low complexity" evidence="8">
    <location>
        <begin position="631"/>
        <end position="644"/>
    </location>
</feature>
<dbReference type="GO" id="GO:1990817">
    <property type="term" value="F:poly(A) RNA polymerase activity"/>
    <property type="evidence" value="ECO:0007669"/>
    <property type="project" value="UniProtKB-EC"/>
</dbReference>
<dbReference type="OMA" id="HAWHSAN"/>
<dbReference type="VEuPathDB" id="FungiDB:SJAG_04946"/>
<feature type="compositionally biased region" description="Basic residues" evidence="8">
    <location>
        <begin position="586"/>
        <end position="597"/>
    </location>
</feature>
<keyword evidence="6" id="KW-0479">Metal-binding</keyword>
<evidence type="ECO:0000259" key="10">
    <source>
        <dbReference type="Pfam" id="PF22600"/>
    </source>
</evidence>
<dbReference type="PANTHER" id="PTHR12271:SF131">
    <property type="entry name" value="POLY(A) RNA POLYMERASE CID13"/>
    <property type="match status" value="1"/>
</dbReference>
<evidence type="ECO:0000256" key="4">
    <source>
        <dbReference type="ARBA" id="ARBA00012388"/>
    </source>
</evidence>
<evidence type="ECO:0000256" key="1">
    <source>
        <dbReference type="ARBA" id="ARBA00001936"/>
    </source>
</evidence>
<proteinExistence type="inferred from homology"/>
<dbReference type="PANTHER" id="PTHR12271">
    <property type="entry name" value="POLY A POLYMERASE CID PAP -RELATED"/>
    <property type="match status" value="1"/>
</dbReference>